<dbReference type="EMBL" id="SACY01000002">
    <property type="protein sequence ID" value="RVU25527.1"/>
    <property type="molecule type" value="Genomic_DNA"/>
</dbReference>
<sequence length="62" mass="7125">MTQNFTPNEKTTSKSNNSEILQMNISSLEDELFANEIFKKLDDELLEPSESIISKIIAYSKR</sequence>
<accession>A0A437PTG1</accession>
<proteinExistence type="predicted"/>
<keyword evidence="2" id="KW-1185">Reference proteome</keyword>
<evidence type="ECO:0000313" key="2">
    <source>
        <dbReference type="Proteomes" id="UP000282832"/>
    </source>
</evidence>
<comment type="caution">
    <text evidence="1">The sequence shown here is derived from an EMBL/GenBank/DDBJ whole genome shotgun (WGS) entry which is preliminary data.</text>
</comment>
<protein>
    <submittedName>
        <fullName evidence="1">Uncharacterized protein</fullName>
    </submittedName>
</protein>
<evidence type="ECO:0000313" key="1">
    <source>
        <dbReference type="EMBL" id="RVU25527.1"/>
    </source>
</evidence>
<reference evidence="1 2" key="1">
    <citation type="submission" date="2019-01" db="EMBL/GenBank/DDBJ databases">
        <authorList>
            <person name="Chen W.-M."/>
        </authorList>
    </citation>
    <scope>NUCLEOTIDE SEQUENCE [LARGE SCALE GENOMIC DNA]</scope>
    <source>
        <strain evidence="1 2">FSY-15</strain>
    </source>
</reference>
<dbReference type="AlphaFoldDB" id="A0A437PTG1"/>
<name>A0A437PTG1_9BACT</name>
<organism evidence="1 2">
    <name type="scientific">Sandaracinomonas limnophila</name>
    <dbReference type="NCBI Taxonomy" id="1862386"/>
    <lineage>
        <taxon>Bacteria</taxon>
        <taxon>Pseudomonadati</taxon>
        <taxon>Bacteroidota</taxon>
        <taxon>Cytophagia</taxon>
        <taxon>Cytophagales</taxon>
        <taxon>Flectobacillaceae</taxon>
        <taxon>Sandaracinomonas</taxon>
    </lineage>
</organism>
<gene>
    <name evidence="1" type="ORF">EOJ36_03670</name>
</gene>
<dbReference type="Proteomes" id="UP000282832">
    <property type="component" value="Unassembled WGS sequence"/>
</dbReference>